<organism evidence="3 4">
    <name type="scientific">Rhizomicrobium electricum</name>
    <dbReference type="NCBI Taxonomy" id="480070"/>
    <lineage>
        <taxon>Bacteria</taxon>
        <taxon>Pseudomonadati</taxon>
        <taxon>Pseudomonadota</taxon>
        <taxon>Alphaproteobacteria</taxon>
        <taxon>Micropepsales</taxon>
        <taxon>Micropepsaceae</taxon>
        <taxon>Rhizomicrobium</taxon>
    </lineage>
</organism>
<accession>A0ABN1F0F6</accession>
<dbReference type="SUPFAM" id="SSF56300">
    <property type="entry name" value="Metallo-dependent phosphatases"/>
    <property type="match status" value="1"/>
</dbReference>
<reference evidence="3 4" key="1">
    <citation type="journal article" date="2019" name="Int. J. Syst. Evol. Microbiol.">
        <title>The Global Catalogue of Microorganisms (GCM) 10K type strain sequencing project: providing services to taxonomists for standard genome sequencing and annotation.</title>
        <authorList>
            <consortium name="The Broad Institute Genomics Platform"/>
            <consortium name="The Broad Institute Genome Sequencing Center for Infectious Disease"/>
            <person name="Wu L."/>
            <person name="Ma J."/>
        </authorList>
    </citation>
    <scope>NUCLEOTIDE SEQUENCE [LARGE SCALE GENOMIC DNA]</scope>
    <source>
        <strain evidence="3 4">JCM 15089</strain>
    </source>
</reference>
<dbReference type="RefSeq" id="WP_166936875.1">
    <property type="nucleotide sequence ID" value="NZ_BAAADD010000008.1"/>
</dbReference>
<dbReference type="Gene3D" id="3.60.21.10">
    <property type="match status" value="1"/>
</dbReference>
<dbReference type="Proteomes" id="UP001499951">
    <property type="component" value="Unassembled WGS sequence"/>
</dbReference>
<dbReference type="InterPro" id="IPR029052">
    <property type="entry name" value="Metallo-depent_PP-like"/>
</dbReference>
<dbReference type="Pfam" id="PF09587">
    <property type="entry name" value="PGA_cap"/>
    <property type="match status" value="1"/>
</dbReference>
<evidence type="ECO:0000313" key="3">
    <source>
        <dbReference type="EMBL" id="GAA0579168.1"/>
    </source>
</evidence>
<dbReference type="PANTHER" id="PTHR33393">
    <property type="entry name" value="POLYGLUTAMINE SYNTHESIS ACCESSORY PROTEIN RV0574C-RELATED"/>
    <property type="match status" value="1"/>
</dbReference>
<evidence type="ECO:0000256" key="1">
    <source>
        <dbReference type="ARBA" id="ARBA00005662"/>
    </source>
</evidence>
<dbReference type="InterPro" id="IPR052169">
    <property type="entry name" value="CW_Biosynth-Accessory"/>
</dbReference>
<proteinExistence type="inferred from homology"/>
<dbReference type="SMART" id="SM00854">
    <property type="entry name" value="PGA_cap"/>
    <property type="match status" value="1"/>
</dbReference>
<sequence>MGYRCGFDLDCVAGRCSAVATTIFLACLVVLTTSSVVQAHYQAISYGPPPALKAAILAEVAPPPETQLWFSERYKPGDPQLINIAAAGDVMMGASDIGLNPAIVPGVDAAALIGPDLATVFRRADLAFVNLEGVLYDGAEPSTKSGCKRCYSFRSPQYYADVLASLRLSAVNLANNHSGDHGVPGRTTTIAELKRRGIGFAGLDQDGARYTTIALRDGRQAAVIGFAPNDGTLDINAIGEAADAVRALKKTHAVVIVWFHGGGEGWDHAHIPQGHEEFAGEDRGDVIGFSHAVIEAGADIVIGSGPHVPRAMEIYRGHLVAYSLGNFWTYDGVSVTEVRGLGPVIEAWLAPDGTIAGLTIHSTRQTGTGVPRLDPADEAARYVYHLTRGDFPDTGAVLAHAAEGKVRGSVFSPETAAK</sequence>
<evidence type="ECO:0000259" key="2">
    <source>
        <dbReference type="SMART" id="SM00854"/>
    </source>
</evidence>
<dbReference type="PANTHER" id="PTHR33393:SF11">
    <property type="entry name" value="POLYGLUTAMINE SYNTHESIS ACCESSORY PROTEIN RV0574C-RELATED"/>
    <property type="match status" value="1"/>
</dbReference>
<dbReference type="PROSITE" id="PS51257">
    <property type="entry name" value="PROKAR_LIPOPROTEIN"/>
    <property type="match status" value="1"/>
</dbReference>
<feature type="domain" description="Capsule synthesis protein CapA" evidence="2">
    <location>
        <begin position="83"/>
        <end position="331"/>
    </location>
</feature>
<evidence type="ECO:0000313" key="4">
    <source>
        <dbReference type="Proteomes" id="UP001499951"/>
    </source>
</evidence>
<dbReference type="CDD" id="cd07381">
    <property type="entry name" value="MPP_CapA"/>
    <property type="match status" value="1"/>
</dbReference>
<gene>
    <name evidence="3" type="ORF">GCM10008942_30070</name>
</gene>
<dbReference type="InterPro" id="IPR019079">
    <property type="entry name" value="Capsule_synth_CapA"/>
</dbReference>
<comment type="similarity">
    <text evidence="1">Belongs to the CapA family.</text>
</comment>
<dbReference type="EMBL" id="BAAADD010000008">
    <property type="protein sequence ID" value="GAA0579168.1"/>
    <property type="molecule type" value="Genomic_DNA"/>
</dbReference>
<comment type="caution">
    <text evidence="3">The sequence shown here is derived from an EMBL/GenBank/DDBJ whole genome shotgun (WGS) entry which is preliminary data.</text>
</comment>
<name>A0ABN1F0F6_9PROT</name>
<keyword evidence="4" id="KW-1185">Reference proteome</keyword>
<protein>
    <submittedName>
        <fullName evidence="3">CapA family protein</fullName>
    </submittedName>
</protein>